<dbReference type="InterPro" id="IPR050907">
    <property type="entry name" value="SRSF"/>
</dbReference>
<dbReference type="PROSITE" id="PS50102">
    <property type="entry name" value="RRM"/>
    <property type="match status" value="1"/>
</dbReference>
<dbReference type="PANTHER" id="PTHR23147">
    <property type="entry name" value="SERINE/ARGININE RICH SPLICING FACTOR"/>
    <property type="match status" value="1"/>
</dbReference>
<keyword evidence="1" id="KW-0694">RNA-binding</keyword>
<dbReference type="InterPro" id="IPR035979">
    <property type="entry name" value="RBD_domain_sf"/>
</dbReference>
<dbReference type="Pfam" id="PF00076">
    <property type="entry name" value="RRM_1"/>
    <property type="match status" value="1"/>
</dbReference>
<evidence type="ECO:0000313" key="4">
    <source>
        <dbReference type="Proteomes" id="UP000663874"/>
    </source>
</evidence>
<dbReference type="EMBL" id="CAJOBE010000447">
    <property type="protein sequence ID" value="CAF3642793.1"/>
    <property type="molecule type" value="Genomic_DNA"/>
</dbReference>
<gene>
    <name evidence="3" type="ORF">FNK824_LOCUS5539</name>
</gene>
<dbReference type="InterPro" id="IPR000504">
    <property type="entry name" value="RRM_dom"/>
</dbReference>
<comment type="caution">
    <text evidence="3">The sequence shown here is derived from an EMBL/GenBank/DDBJ whole genome shotgun (WGS) entry which is preliminary data.</text>
</comment>
<evidence type="ECO:0000256" key="1">
    <source>
        <dbReference type="PROSITE-ProRule" id="PRU00176"/>
    </source>
</evidence>
<proteinExistence type="predicted"/>
<evidence type="ECO:0000259" key="2">
    <source>
        <dbReference type="PROSITE" id="PS50102"/>
    </source>
</evidence>
<name>A0A818QMI8_9BILA</name>
<accession>A0A818QMI8</accession>
<dbReference type="GO" id="GO:0003723">
    <property type="term" value="F:RNA binding"/>
    <property type="evidence" value="ECO:0007669"/>
    <property type="project" value="UniProtKB-UniRule"/>
</dbReference>
<reference evidence="3" key="1">
    <citation type="submission" date="2021-02" db="EMBL/GenBank/DDBJ databases">
        <authorList>
            <person name="Nowell W R."/>
        </authorList>
    </citation>
    <scope>NUCLEOTIDE SEQUENCE</scope>
</reference>
<protein>
    <recommendedName>
        <fullName evidence="2">RRM domain-containing protein</fullName>
    </recommendedName>
</protein>
<feature type="domain" description="RRM" evidence="2">
    <location>
        <begin position="4"/>
        <end position="75"/>
    </location>
</feature>
<dbReference type="InterPro" id="IPR012677">
    <property type="entry name" value="Nucleotide-bd_a/b_plait_sf"/>
</dbReference>
<evidence type="ECO:0000313" key="3">
    <source>
        <dbReference type="EMBL" id="CAF3642793.1"/>
    </source>
</evidence>
<dbReference type="Gene3D" id="3.30.70.330">
    <property type="match status" value="1"/>
</dbReference>
<dbReference type="CDD" id="cd00590">
    <property type="entry name" value="RRM_SF"/>
    <property type="match status" value="1"/>
</dbReference>
<dbReference type="Proteomes" id="UP000663874">
    <property type="component" value="Unassembled WGS sequence"/>
</dbReference>
<dbReference type="AlphaFoldDB" id="A0A818QMI8"/>
<sequence>MDNHKLFIGNMAARITQRDLWQFFSPYGLIDECAKFHESYAFIRFVHADNAQRARQATHGAILKGRKLKVEFAANVNKHKSSSSSGNQRKYLYIEPIRRTVNTPSPIISSPIIIDNKKVYNRIYSTNLSNNEEFLTPDLLRLAGIQSSTPDDGYETNSSPILNSNCDSRFFPISSHQHNIYSNNLSNQSNHRNKDIHLISLDFARIRLFSDVSSGFGDDLCLFTFAANSTLSFRPFNIAPCVA</sequence>
<dbReference type="SUPFAM" id="SSF54928">
    <property type="entry name" value="RNA-binding domain, RBD"/>
    <property type="match status" value="1"/>
</dbReference>
<dbReference type="SMART" id="SM00360">
    <property type="entry name" value="RRM"/>
    <property type="match status" value="1"/>
</dbReference>
<organism evidence="3 4">
    <name type="scientific">Rotaria sordida</name>
    <dbReference type="NCBI Taxonomy" id="392033"/>
    <lineage>
        <taxon>Eukaryota</taxon>
        <taxon>Metazoa</taxon>
        <taxon>Spiralia</taxon>
        <taxon>Gnathifera</taxon>
        <taxon>Rotifera</taxon>
        <taxon>Eurotatoria</taxon>
        <taxon>Bdelloidea</taxon>
        <taxon>Philodinida</taxon>
        <taxon>Philodinidae</taxon>
        <taxon>Rotaria</taxon>
    </lineage>
</organism>